<evidence type="ECO:0000313" key="1">
    <source>
        <dbReference type="EMBL" id="RKT45215.1"/>
    </source>
</evidence>
<accession>A0A495V9S7</accession>
<protein>
    <submittedName>
        <fullName evidence="1">Uncharacterized protein</fullName>
    </submittedName>
</protein>
<dbReference type="EMBL" id="RBXL01000001">
    <property type="protein sequence ID" value="RKT45215.1"/>
    <property type="molecule type" value="Genomic_DNA"/>
</dbReference>
<keyword evidence="2" id="KW-1185">Reference proteome</keyword>
<gene>
    <name evidence="1" type="ORF">BDD21_2634</name>
</gene>
<organism evidence="1 2">
    <name type="scientific">Thiocapsa rosea</name>
    <dbReference type="NCBI Taxonomy" id="69360"/>
    <lineage>
        <taxon>Bacteria</taxon>
        <taxon>Pseudomonadati</taxon>
        <taxon>Pseudomonadota</taxon>
        <taxon>Gammaproteobacteria</taxon>
        <taxon>Chromatiales</taxon>
        <taxon>Chromatiaceae</taxon>
        <taxon>Thiocapsa</taxon>
    </lineage>
</organism>
<dbReference type="Proteomes" id="UP000274556">
    <property type="component" value="Unassembled WGS sequence"/>
</dbReference>
<dbReference type="AlphaFoldDB" id="A0A495V9S7"/>
<comment type="caution">
    <text evidence="1">The sequence shown here is derived from an EMBL/GenBank/DDBJ whole genome shotgun (WGS) entry which is preliminary data.</text>
</comment>
<evidence type="ECO:0000313" key="2">
    <source>
        <dbReference type="Proteomes" id="UP000274556"/>
    </source>
</evidence>
<proteinExistence type="predicted"/>
<name>A0A495V9S7_9GAMM</name>
<reference evidence="1 2" key="1">
    <citation type="submission" date="2018-10" db="EMBL/GenBank/DDBJ databases">
        <title>Genomic Encyclopedia of Archaeal and Bacterial Type Strains, Phase II (KMG-II): from individual species to whole genera.</title>
        <authorList>
            <person name="Goeker M."/>
        </authorList>
    </citation>
    <scope>NUCLEOTIDE SEQUENCE [LARGE SCALE GENOMIC DNA]</scope>
    <source>
        <strain evidence="1 2">DSM 235</strain>
    </source>
</reference>
<sequence length="64" mass="6975">MIEASLPKGKIVMKLNEARYLGAGRIAVLFSDGSQGIFDARARTTPAHLPRRARPVTLPLPYNA</sequence>